<evidence type="ECO:0000256" key="2">
    <source>
        <dbReference type="ARBA" id="ARBA00023239"/>
    </source>
</evidence>
<evidence type="ECO:0000256" key="3">
    <source>
        <dbReference type="SAM" id="Phobius"/>
    </source>
</evidence>
<protein>
    <recommendedName>
        <fullName evidence="5">Enoyl-CoA hydratase</fullName>
    </recommendedName>
</protein>
<evidence type="ECO:0000256" key="1">
    <source>
        <dbReference type="ARBA" id="ARBA00005254"/>
    </source>
</evidence>
<dbReference type="FunFam" id="1.10.12.10:FF:000001">
    <property type="entry name" value="Probable enoyl-CoA hydratase, mitochondrial"/>
    <property type="match status" value="1"/>
</dbReference>
<dbReference type="GO" id="GO:0016836">
    <property type="term" value="F:hydro-lyase activity"/>
    <property type="evidence" value="ECO:0007669"/>
    <property type="project" value="UniProtKB-ARBA"/>
</dbReference>
<feature type="non-terminal residue" evidence="4">
    <location>
        <position position="1"/>
    </location>
</feature>
<gene>
    <name evidence="4" type="ORF">METZ01_LOCUS426057</name>
</gene>
<dbReference type="PANTHER" id="PTHR11941:SF54">
    <property type="entry name" value="ENOYL-COA HYDRATASE, MITOCHONDRIAL"/>
    <property type="match status" value="1"/>
</dbReference>
<dbReference type="PANTHER" id="PTHR11941">
    <property type="entry name" value="ENOYL-COA HYDRATASE-RELATED"/>
    <property type="match status" value="1"/>
</dbReference>
<feature type="transmembrane region" description="Helical" evidence="3">
    <location>
        <begin position="20"/>
        <end position="39"/>
    </location>
</feature>
<keyword evidence="3" id="KW-1133">Transmembrane helix</keyword>
<dbReference type="InterPro" id="IPR029045">
    <property type="entry name" value="ClpP/crotonase-like_dom_sf"/>
</dbReference>
<keyword evidence="3" id="KW-0472">Membrane</keyword>
<name>A0A382XQD1_9ZZZZ</name>
<evidence type="ECO:0000313" key="4">
    <source>
        <dbReference type="EMBL" id="SVD73203.1"/>
    </source>
</evidence>
<keyword evidence="2" id="KW-0456">Lyase</keyword>
<dbReference type="SUPFAM" id="SSF52096">
    <property type="entry name" value="ClpP/crotonase"/>
    <property type="match status" value="1"/>
</dbReference>
<evidence type="ECO:0008006" key="5">
    <source>
        <dbReference type="Google" id="ProtNLM"/>
    </source>
</evidence>
<dbReference type="InterPro" id="IPR001753">
    <property type="entry name" value="Enoyl-CoA_hydra/iso"/>
</dbReference>
<dbReference type="AlphaFoldDB" id="A0A382XQD1"/>
<accession>A0A382XQD1</accession>
<reference evidence="4" key="1">
    <citation type="submission" date="2018-05" db="EMBL/GenBank/DDBJ databases">
        <authorList>
            <person name="Lanie J.A."/>
            <person name="Ng W.-L."/>
            <person name="Kazmierczak K.M."/>
            <person name="Andrzejewski T.M."/>
            <person name="Davidsen T.M."/>
            <person name="Wayne K.J."/>
            <person name="Tettelin H."/>
            <person name="Glass J.I."/>
            <person name="Rusch D."/>
            <person name="Podicherti R."/>
            <person name="Tsui H.-C.T."/>
            <person name="Winkler M.E."/>
        </authorList>
    </citation>
    <scope>NUCLEOTIDE SEQUENCE</scope>
</reference>
<dbReference type="GO" id="GO:0006635">
    <property type="term" value="P:fatty acid beta-oxidation"/>
    <property type="evidence" value="ECO:0007669"/>
    <property type="project" value="TreeGrafter"/>
</dbReference>
<proteinExistence type="inferred from homology"/>
<dbReference type="Pfam" id="PF00378">
    <property type="entry name" value="ECH_1"/>
    <property type="match status" value="1"/>
</dbReference>
<comment type="similarity">
    <text evidence="1">Belongs to the enoyl-CoA hydratase/isomerase family.</text>
</comment>
<dbReference type="Gene3D" id="3.90.226.10">
    <property type="entry name" value="2-enoyl-CoA Hydratase, Chain A, domain 1"/>
    <property type="match status" value="1"/>
</dbReference>
<dbReference type="EMBL" id="UINC01169591">
    <property type="protein sequence ID" value="SVD73203.1"/>
    <property type="molecule type" value="Genomic_DNA"/>
</dbReference>
<keyword evidence="3" id="KW-0812">Transmembrane</keyword>
<sequence length="92" mass="9919">DAEEALSLGIVSQLTNPEDLMTATLDMAAAFAAGPPIAIRMAKRALYKSMDSSLREALEYETYAQNICSSSQDAKEGIAAFVEKRDPEFTGN</sequence>
<organism evidence="4">
    <name type="scientific">marine metagenome</name>
    <dbReference type="NCBI Taxonomy" id="408172"/>
    <lineage>
        <taxon>unclassified sequences</taxon>
        <taxon>metagenomes</taxon>
        <taxon>ecological metagenomes</taxon>
    </lineage>
</organism>